<dbReference type="GO" id="GO:0004674">
    <property type="term" value="F:protein serine/threonine kinase activity"/>
    <property type="evidence" value="ECO:0007669"/>
    <property type="project" value="UniProtKB-KW"/>
</dbReference>
<dbReference type="InterPro" id="IPR008271">
    <property type="entry name" value="Ser/Thr_kinase_AS"/>
</dbReference>
<dbReference type="InterPro" id="IPR011993">
    <property type="entry name" value="PH-like_dom_sf"/>
</dbReference>
<dbReference type="OMA" id="SPYVCCC"/>
<dbReference type="InterPro" id="IPR000719">
    <property type="entry name" value="Prot_kinase_dom"/>
</dbReference>
<evidence type="ECO:0000256" key="6">
    <source>
        <dbReference type="ARBA" id="ARBA00022777"/>
    </source>
</evidence>
<accession>G0QUT7</accession>
<keyword evidence="5 10" id="KW-0547">Nucleotide-binding</keyword>
<evidence type="ECO:0000256" key="8">
    <source>
        <dbReference type="ARBA" id="ARBA00047899"/>
    </source>
</evidence>
<evidence type="ECO:0000256" key="7">
    <source>
        <dbReference type="ARBA" id="ARBA00022840"/>
    </source>
</evidence>
<proteinExistence type="inferred from homology"/>
<dbReference type="PROSITE" id="PS00107">
    <property type="entry name" value="PROTEIN_KINASE_ATP"/>
    <property type="match status" value="1"/>
</dbReference>
<dbReference type="OrthoDB" id="432647at2759"/>
<dbReference type="GeneID" id="14907150"/>
<dbReference type="Proteomes" id="UP000008983">
    <property type="component" value="Unassembled WGS sequence"/>
</dbReference>
<feature type="binding site" evidence="10">
    <location>
        <position position="40"/>
    </location>
    <ligand>
        <name>ATP</name>
        <dbReference type="ChEBI" id="CHEBI:30616"/>
    </ligand>
</feature>
<dbReference type="PANTHER" id="PTHR24356">
    <property type="entry name" value="SERINE/THREONINE-PROTEIN KINASE"/>
    <property type="match status" value="1"/>
</dbReference>
<dbReference type="GO" id="GO:0035556">
    <property type="term" value="P:intracellular signal transduction"/>
    <property type="evidence" value="ECO:0007669"/>
    <property type="project" value="TreeGrafter"/>
</dbReference>
<evidence type="ECO:0000256" key="9">
    <source>
        <dbReference type="ARBA" id="ARBA00048679"/>
    </source>
</evidence>
<keyword evidence="4 13" id="KW-0808">Transferase</keyword>
<dbReference type="GO" id="GO:0016757">
    <property type="term" value="F:glycosyltransferase activity"/>
    <property type="evidence" value="ECO:0007669"/>
    <property type="project" value="UniProtKB-KW"/>
</dbReference>
<keyword evidence="3 11" id="KW-0723">Serine/threonine-protein kinase</keyword>
<dbReference type="FunFam" id="3.30.200.20:FF:000042">
    <property type="entry name" value="Aurora kinase A"/>
    <property type="match status" value="1"/>
</dbReference>
<evidence type="ECO:0000256" key="3">
    <source>
        <dbReference type="ARBA" id="ARBA00022527"/>
    </source>
</evidence>
<dbReference type="InParanoid" id="G0QUT7"/>
<dbReference type="CDD" id="cd05581">
    <property type="entry name" value="STKc_PDK1"/>
    <property type="match status" value="1"/>
</dbReference>
<dbReference type="Gene3D" id="2.30.29.30">
    <property type="entry name" value="Pleckstrin-homology domain (PH domain)/Phosphotyrosine-binding domain (PTB)"/>
    <property type="match status" value="1"/>
</dbReference>
<evidence type="ECO:0000256" key="4">
    <source>
        <dbReference type="ARBA" id="ARBA00022679"/>
    </source>
</evidence>
<name>G0QUT7_ICHMU</name>
<evidence type="ECO:0000259" key="12">
    <source>
        <dbReference type="PROSITE" id="PS50011"/>
    </source>
</evidence>
<dbReference type="eggNOG" id="KOG0592">
    <property type="taxonomic scope" value="Eukaryota"/>
</dbReference>
<comment type="catalytic activity">
    <reaction evidence="8">
        <text>L-threonyl-[protein] + ATP = O-phospho-L-threonyl-[protein] + ADP + H(+)</text>
        <dbReference type="Rhea" id="RHEA:46608"/>
        <dbReference type="Rhea" id="RHEA-COMP:11060"/>
        <dbReference type="Rhea" id="RHEA-COMP:11605"/>
        <dbReference type="ChEBI" id="CHEBI:15378"/>
        <dbReference type="ChEBI" id="CHEBI:30013"/>
        <dbReference type="ChEBI" id="CHEBI:30616"/>
        <dbReference type="ChEBI" id="CHEBI:61977"/>
        <dbReference type="ChEBI" id="CHEBI:456216"/>
        <dbReference type="EC" id="2.7.11.1"/>
    </reaction>
</comment>
<dbReference type="SMART" id="SM00220">
    <property type="entry name" value="S_TKc"/>
    <property type="match status" value="1"/>
</dbReference>
<comment type="catalytic activity">
    <reaction evidence="9">
        <text>L-seryl-[protein] + ATP = O-phospho-L-seryl-[protein] + ADP + H(+)</text>
        <dbReference type="Rhea" id="RHEA:17989"/>
        <dbReference type="Rhea" id="RHEA-COMP:9863"/>
        <dbReference type="Rhea" id="RHEA-COMP:11604"/>
        <dbReference type="ChEBI" id="CHEBI:15378"/>
        <dbReference type="ChEBI" id="CHEBI:29999"/>
        <dbReference type="ChEBI" id="CHEBI:30616"/>
        <dbReference type="ChEBI" id="CHEBI:83421"/>
        <dbReference type="ChEBI" id="CHEBI:456216"/>
        <dbReference type="EC" id="2.7.11.1"/>
    </reaction>
</comment>
<dbReference type="PROSITE" id="PS50011">
    <property type="entry name" value="PROTEIN_KINASE_DOM"/>
    <property type="match status" value="1"/>
</dbReference>
<dbReference type="SUPFAM" id="SSF50729">
    <property type="entry name" value="PH domain-like"/>
    <property type="match status" value="1"/>
</dbReference>
<organism evidence="13 14">
    <name type="scientific">Ichthyophthirius multifiliis</name>
    <name type="common">White spot disease agent</name>
    <name type="synonym">Ich</name>
    <dbReference type="NCBI Taxonomy" id="5932"/>
    <lineage>
        <taxon>Eukaryota</taxon>
        <taxon>Sar</taxon>
        <taxon>Alveolata</taxon>
        <taxon>Ciliophora</taxon>
        <taxon>Intramacronucleata</taxon>
        <taxon>Oligohymenophorea</taxon>
        <taxon>Hymenostomatida</taxon>
        <taxon>Ophryoglenina</taxon>
        <taxon>Ichthyophthirius</taxon>
    </lineage>
</organism>
<sequence length="445" mass="51453">MDGKKQSMDDYEIIRVLGRGAYGEVILAKQKIDNENCAIKILEKSYLAKERKQYQVFIEKEVLSFMKFDGIIKLLGSFQDSQFLYFVIEYCEGGEFSSYLNQNFKYLTIETIKFYAAEIIYILEKLHENGIIHRDLKPENIMLTKDNHLKIIDFGTCGFDRNIPEKLYDKINAIKNKFPEETEPLDKDQFNQRNRSSTFVGTAEYVSPELLEGEFCTASADLWAFGCILYRMIVGNTPFVDPNDMNEFKIFNKVKQVQFNIPSNVPADAADLIKKLLRRNPNERLGGGEPGSKNGIKALKNHPFFNDIDWENLLKLQAPKREVALQLELDDADFMDEGELASPLKLPTGSQRPILTGRVLKKVAWMIYKPRQLILYEEPPKLIYYDPNTNIKKGEILLTSSVTIEQTEKTRFTINGSKKKYFFKELDHPANIWVEKVQKVIKEKC</sequence>
<dbReference type="InterPro" id="IPR017441">
    <property type="entry name" value="Protein_kinase_ATP_BS"/>
</dbReference>
<evidence type="ECO:0000256" key="2">
    <source>
        <dbReference type="ARBA" id="ARBA00012513"/>
    </source>
</evidence>
<dbReference type="InterPro" id="IPR050236">
    <property type="entry name" value="Ser_Thr_kinase_AGC"/>
</dbReference>
<feature type="domain" description="Protein kinase" evidence="12">
    <location>
        <begin position="11"/>
        <end position="305"/>
    </location>
</feature>
<evidence type="ECO:0000256" key="10">
    <source>
        <dbReference type="PROSITE-ProRule" id="PRU10141"/>
    </source>
</evidence>
<dbReference type="EMBL" id="GL983922">
    <property type="protein sequence ID" value="EGR31017.1"/>
    <property type="molecule type" value="Genomic_DNA"/>
</dbReference>
<dbReference type="GO" id="GO:0106310">
    <property type="term" value="F:protein serine kinase activity"/>
    <property type="evidence" value="ECO:0007669"/>
    <property type="project" value="RHEA"/>
</dbReference>
<dbReference type="InterPro" id="IPR033931">
    <property type="entry name" value="PDK1-typ_PH"/>
</dbReference>
<keyword evidence="7 10" id="KW-0067">ATP-binding</keyword>
<dbReference type="SMART" id="SM00233">
    <property type="entry name" value="PH"/>
    <property type="match status" value="1"/>
</dbReference>
<dbReference type="Pfam" id="PF00069">
    <property type="entry name" value="Pkinase"/>
    <property type="match status" value="2"/>
</dbReference>
<reference evidence="13 14" key="1">
    <citation type="submission" date="2011-07" db="EMBL/GenBank/DDBJ databases">
        <authorList>
            <person name="Coyne R."/>
            <person name="Brami D."/>
            <person name="Johnson J."/>
            <person name="Hostetler J."/>
            <person name="Hannick L."/>
            <person name="Clark T."/>
            <person name="Cassidy-Hanley D."/>
            <person name="Inman J."/>
        </authorList>
    </citation>
    <scope>NUCLEOTIDE SEQUENCE [LARGE SCALE GENOMIC DNA]</scope>
    <source>
        <strain evidence="13 14">G5</strain>
    </source>
</reference>
<comment type="similarity">
    <text evidence="1">Belongs to the protein kinase superfamily. AGC Ser/Thr protein kinase family. PDPK1 subfamily.</text>
</comment>
<dbReference type="InterPro" id="IPR001849">
    <property type="entry name" value="PH_domain"/>
</dbReference>
<dbReference type="Gene3D" id="3.30.200.20">
    <property type="entry name" value="Phosphorylase Kinase, domain 1"/>
    <property type="match status" value="1"/>
</dbReference>
<evidence type="ECO:0000256" key="1">
    <source>
        <dbReference type="ARBA" id="ARBA00010006"/>
    </source>
</evidence>
<keyword evidence="13" id="KW-0328">Glycosyltransferase</keyword>
<gene>
    <name evidence="13" type="ORF">IMG5_119290</name>
</gene>
<dbReference type="PROSITE" id="PS00108">
    <property type="entry name" value="PROTEIN_KINASE_ST"/>
    <property type="match status" value="1"/>
</dbReference>
<dbReference type="FunFam" id="1.10.510.10:FF:000833">
    <property type="entry name" value="AGC family protein kinase"/>
    <property type="match status" value="1"/>
</dbReference>
<keyword evidence="14" id="KW-1185">Reference proteome</keyword>
<dbReference type="AlphaFoldDB" id="G0QUT7"/>
<evidence type="ECO:0000313" key="13">
    <source>
        <dbReference type="EMBL" id="EGR31017.1"/>
    </source>
</evidence>
<dbReference type="Gene3D" id="1.10.510.10">
    <property type="entry name" value="Transferase(Phosphotransferase) domain 1"/>
    <property type="match status" value="1"/>
</dbReference>
<dbReference type="InterPro" id="IPR039046">
    <property type="entry name" value="PDPK1"/>
</dbReference>
<dbReference type="Pfam" id="PF14593">
    <property type="entry name" value="PH_3"/>
    <property type="match status" value="1"/>
</dbReference>
<protein>
    <recommendedName>
        <fullName evidence="2">non-specific serine/threonine protein kinase</fullName>
        <ecNumber evidence="2">2.7.11.1</ecNumber>
    </recommendedName>
</protein>
<dbReference type="GO" id="GO:0005524">
    <property type="term" value="F:ATP binding"/>
    <property type="evidence" value="ECO:0007669"/>
    <property type="project" value="UniProtKB-UniRule"/>
</dbReference>
<dbReference type="STRING" id="857967.G0QUT7"/>
<dbReference type="InterPro" id="IPR011009">
    <property type="entry name" value="Kinase-like_dom_sf"/>
</dbReference>
<dbReference type="SUPFAM" id="SSF56112">
    <property type="entry name" value="Protein kinase-like (PK-like)"/>
    <property type="match status" value="1"/>
</dbReference>
<dbReference type="PANTHER" id="PTHR24356:SF163">
    <property type="entry name" value="3-PHOSPHOINOSITIDE-DEPENDENT PROTEIN KINASE 1-RELATED"/>
    <property type="match status" value="1"/>
</dbReference>
<dbReference type="EC" id="2.7.11.1" evidence="2"/>
<evidence type="ECO:0000256" key="5">
    <source>
        <dbReference type="ARBA" id="ARBA00022741"/>
    </source>
</evidence>
<dbReference type="RefSeq" id="XP_004034503.1">
    <property type="nucleotide sequence ID" value="XM_004034455.1"/>
</dbReference>
<evidence type="ECO:0000313" key="14">
    <source>
        <dbReference type="Proteomes" id="UP000008983"/>
    </source>
</evidence>
<keyword evidence="6 13" id="KW-0418">Kinase</keyword>
<evidence type="ECO:0000256" key="11">
    <source>
        <dbReference type="RuleBase" id="RU000304"/>
    </source>
</evidence>